<dbReference type="PANTHER" id="PTHR24031">
    <property type="entry name" value="RNA HELICASE"/>
    <property type="match status" value="1"/>
</dbReference>
<feature type="region of interest" description="Disordered" evidence="8">
    <location>
        <begin position="1"/>
        <end position="59"/>
    </location>
</feature>
<feature type="compositionally biased region" description="Low complexity" evidence="8">
    <location>
        <begin position="17"/>
        <end position="27"/>
    </location>
</feature>
<proteinExistence type="inferred from homology"/>
<dbReference type="EC" id="3.6.4.13" evidence="7"/>
<dbReference type="PROSITE" id="PS00039">
    <property type="entry name" value="DEAD_ATP_HELICASE"/>
    <property type="match status" value="1"/>
</dbReference>
<feature type="domain" description="Helicase C-terminal" evidence="10">
    <location>
        <begin position="315"/>
        <end position="476"/>
    </location>
</feature>
<dbReference type="AlphaFoldDB" id="A0A0C9VJK5"/>
<dbReference type="Gene3D" id="3.40.50.300">
    <property type="entry name" value="P-loop containing nucleotide triphosphate hydrolases"/>
    <property type="match status" value="2"/>
</dbReference>
<feature type="compositionally biased region" description="Polar residues" evidence="8">
    <location>
        <begin position="28"/>
        <end position="59"/>
    </location>
</feature>
<evidence type="ECO:0000313" key="11">
    <source>
        <dbReference type="EMBL" id="KIJ37825.1"/>
    </source>
</evidence>
<evidence type="ECO:0000259" key="10">
    <source>
        <dbReference type="PROSITE" id="PS51194"/>
    </source>
</evidence>
<organism evidence="11 12">
    <name type="scientific">Sphaerobolus stellatus (strain SS14)</name>
    <dbReference type="NCBI Taxonomy" id="990650"/>
    <lineage>
        <taxon>Eukaryota</taxon>
        <taxon>Fungi</taxon>
        <taxon>Dikarya</taxon>
        <taxon>Basidiomycota</taxon>
        <taxon>Agaricomycotina</taxon>
        <taxon>Agaricomycetes</taxon>
        <taxon>Phallomycetidae</taxon>
        <taxon>Geastrales</taxon>
        <taxon>Sphaerobolaceae</taxon>
        <taxon>Sphaerobolus</taxon>
    </lineage>
</organism>
<dbReference type="GO" id="GO:0003724">
    <property type="term" value="F:RNA helicase activity"/>
    <property type="evidence" value="ECO:0007669"/>
    <property type="project" value="UniProtKB-EC"/>
</dbReference>
<dbReference type="Proteomes" id="UP000054279">
    <property type="component" value="Unassembled WGS sequence"/>
</dbReference>
<keyword evidence="12" id="KW-1185">Reference proteome</keyword>
<comment type="domain">
    <text evidence="7">The Q motif is unique to and characteristic of the DEAD box family of RNA helicases and controls ATP binding and hydrolysis.</text>
</comment>
<evidence type="ECO:0000256" key="5">
    <source>
        <dbReference type="ARBA" id="ARBA00022884"/>
    </source>
</evidence>
<dbReference type="InterPro" id="IPR027417">
    <property type="entry name" value="P-loop_NTPase"/>
</dbReference>
<evidence type="ECO:0000256" key="8">
    <source>
        <dbReference type="SAM" id="MobiDB-lite"/>
    </source>
</evidence>
<evidence type="ECO:0000256" key="2">
    <source>
        <dbReference type="ARBA" id="ARBA00022801"/>
    </source>
</evidence>
<comment type="function">
    <text evidence="7">RNA helicase.</text>
</comment>
<comment type="similarity">
    <text evidence="6">Belongs to the DEAD box helicase family.</text>
</comment>
<dbReference type="InterPro" id="IPR011545">
    <property type="entry name" value="DEAD/DEAH_box_helicase_dom"/>
</dbReference>
<dbReference type="GO" id="GO:0005524">
    <property type="term" value="F:ATP binding"/>
    <property type="evidence" value="ECO:0007669"/>
    <property type="project" value="UniProtKB-UniRule"/>
</dbReference>
<feature type="domain" description="Helicase ATP-binding" evidence="9">
    <location>
        <begin position="98"/>
        <end position="281"/>
    </location>
</feature>
<dbReference type="PROSITE" id="PS51192">
    <property type="entry name" value="HELICASE_ATP_BIND_1"/>
    <property type="match status" value="1"/>
</dbReference>
<evidence type="ECO:0000256" key="4">
    <source>
        <dbReference type="ARBA" id="ARBA00022840"/>
    </source>
</evidence>
<protein>
    <recommendedName>
        <fullName evidence="7">ATP-dependent RNA helicase</fullName>
        <ecNumber evidence="7">3.6.4.13</ecNumber>
    </recommendedName>
</protein>
<dbReference type="OrthoDB" id="193716at2759"/>
<name>A0A0C9VJK5_SPHS4</name>
<dbReference type="PROSITE" id="PS51194">
    <property type="entry name" value="HELICASE_CTER"/>
    <property type="match status" value="1"/>
</dbReference>
<dbReference type="HOGENOM" id="CLU_003041_26_6_1"/>
<evidence type="ECO:0000256" key="6">
    <source>
        <dbReference type="RuleBase" id="RU000492"/>
    </source>
</evidence>
<dbReference type="CDD" id="cd18787">
    <property type="entry name" value="SF2_C_DEAD"/>
    <property type="match status" value="1"/>
</dbReference>
<dbReference type="GO" id="GO:0003723">
    <property type="term" value="F:RNA binding"/>
    <property type="evidence" value="ECO:0007669"/>
    <property type="project" value="UniProtKB-UniRule"/>
</dbReference>
<reference evidence="11 12" key="1">
    <citation type="submission" date="2014-06" db="EMBL/GenBank/DDBJ databases">
        <title>Evolutionary Origins and Diversification of the Mycorrhizal Mutualists.</title>
        <authorList>
            <consortium name="DOE Joint Genome Institute"/>
            <consortium name="Mycorrhizal Genomics Consortium"/>
            <person name="Kohler A."/>
            <person name="Kuo A."/>
            <person name="Nagy L.G."/>
            <person name="Floudas D."/>
            <person name="Copeland A."/>
            <person name="Barry K.W."/>
            <person name="Cichocki N."/>
            <person name="Veneault-Fourrey C."/>
            <person name="LaButti K."/>
            <person name="Lindquist E.A."/>
            <person name="Lipzen A."/>
            <person name="Lundell T."/>
            <person name="Morin E."/>
            <person name="Murat C."/>
            <person name="Riley R."/>
            <person name="Ohm R."/>
            <person name="Sun H."/>
            <person name="Tunlid A."/>
            <person name="Henrissat B."/>
            <person name="Grigoriev I.V."/>
            <person name="Hibbett D.S."/>
            <person name="Martin F."/>
        </authorList>
    </citation>
    <scope>NUCLEOTIDE SEQUENCE [LARGE SCALE GENOMIC DNA]</scope>
    <source>
        <strain evidence="11 12">SS14</strain>
    </source>
</reference>
<keyword evidence="2 6" id="KW-0378">Hydrolase</keyword>
<accession>A0A0C9VJK5</accession>
<comment type="catalytic activity">
    <reaction evidence="7">
        <text>ATP + H2O = ADP + phosphate + H(+)</text>
        <dbReference type="Rhea" id="RHEA:13065"/>
        <dbReference type="ChEBI" id="CHEBI:15377"/>
        <dbReference type="ChEBI" id="CHEBI:15378"/>
        <dbReference type="ChEBI" id="CHEBI:30616"/>
        <dbReference type="ChEBI" id="CHEBI:43474"/>
        <dbReference type="ChEBI" id="CHEBI:456216"/>
        <dbReference type="EC" id="3.6.4.13"/>
    </reaction>
</comment>
<keyword evidence="1 6" id="KW-0547">Nucleotide-binding</keyword>
<dbReference type="EMBL" id="KN837166">
    <property type="protein sequence ID" value="KIJ37825.1"/>
    <property type="molecule type" value="Genomic_DNA"/>
</dbReference>
<evidence type="ECO:0000313" key="12">
    <source>
        <dbReference type="Proteomes" id="UP000054279"/>
    </source>
</evidence>
<dbReference type="SUPFAM" id="SSF52540">
    <property type="entry name" value="P-loop containing nucleoside triphosphate hydrolases"/>
    <property type="match status" value="1"/>
</dbReference>
<dbReference type="SMART" id="SM00490">
    <property type="entry name" value="HELICc"/>
    <property type="match status" value="1"/>
</dbReference>
<evidence type="ECO:0000256" key="7">
    <source>
        <dbReference type="RuleBase" id="RU365068"/>
    </source>
</evidence>
<dbReference type="SMART" id="SM00487">
    <property type="entry name" value="DEXDc"/>
    <property type="match status" value="1"/>
</dbReference>
<keyword evidence="3 6" id="KW-0347">Helicase</keyword>
<gene>
    <name evidence="11" type="ORF">M422DRAFT_50255</name>
</gene>
<sequence>MSHNGPRFVARKRRGATRGVATAAATRPKSTPYSNPAPSTSNAEAPSTSTVEAPSTSSQMKNLSTVRFADYAAKGLISQDILKGIPFEFCTPVQAETLDAILTGSDVLAQAKTGTGKTLAFLVPIIERLSRDHSPNGDVSALILSPTRELAQQIASEAGMLLRGAGLQSRLGLQVFVGGTNINRDINAIKGRCDIVVATPGRLIDLIEQHNLRSRLRSPQCFVLDEADRLLDSGFKAELEKIIAALPPRATAPRQTLFFSATFPASVQKIARLSLLPTHKHVSTLTAEDVATHEHVDQYFGVVPMRDLYPTVAGTLAKWVSEDPKMKVIIFTNTARTAGMLAEVLENIPLNIPIYATHSRLSQPKREKSMAEFRKTVSAVLVSSDVTARGIDIPDITHVLQVGLPSNVEQYVHRLGRTARAGKGGSGTLLLADFEHFWMTSKGVSELGMKPLPMTPEVLQVSLWRDHMDKAFTFMSDKTKCQSYSAWLGYYKGSLRNLRMTPEQIVQTANTYAREVLRFQRVNGAGKWVAPGLLKRTIGKMGLRGVPGLNAVDVLDYDE</sequence>
<dbReference type="InterPro" id="IPR001650">
    <property type="entry name" value="Helicase_C-like"/>
</dbReference>
<dbReference type="InterPro" id="IPR000629">
    <property type="entry name" value="RNA-helicase_DEAD-box_CS"/>
</dbReference>
<keyword evidence="4 6" id="KW-0067">ATP-binding</keyword>
<dbReference type="InterPro" id="IPR014001">
    <property type="entry name" value="Helicase_ATP-bd"/>
</dbReference>
<keyword evidence="5 7" id="KW-0694">RNA-binding</keyword>
<dbReference type="GO" id="GO:0016787">
    <property type="term" value="F:hydrolase activity"/>
    <property type="evidence" value="ECO:0007669"/>
    <property type="project" value="UniProtKB-KW"/>
</dbReference>
<dbReference type="Pfam" id="PF00270">
    <property type="entry name" value="DEAD"/>
    <property type="match status" value="1"/>
</dbReference>
<evidence type="ECO:0000256" key="1">
    <source>
        <dbReference type="ARBA" id="ARBA00022741"/>
    </source>
</evidence>
<dbReference type="Pfam" id="PF00271">
    <property type="entry name" value="Helicase_C"/>
    <property type="match status" value="1"/>
</dbReference>
<evidence type="ECO:0000256" key="3">
    <source>
        <dbReference type="ARBA" id="ARBA00022806"/>
    </source>
</evidence>
<evidence type="ECO:0000259" key="9">
    <source>
        <dbReference type="PROSITE" id="PS51192"/>
    </source>
</evidence>